<organism evidence="3 4">
    <name type="scientific">Dichotomicrobium thermohalophilum</name>
    <dbReference type="NCBI Taxonomy" id="933063"/>
    <lineage>
        <taxon>Bacteria</taxon>
        <taxon>Pseudomonadati</taxon>
        <taxon>Pseudomonadota</taxon>
        <taxon>Alphaproteobacteria</taxon>
        <taxon>Hyphomicrobiales</taxon>
        <taxon>Hyphomicrobiaceae</taxon>
        <taxon>Dichotomicrobium</taxon>
    </lineage>
</organism>
<evidence type="ECO:0000313" key="4">
    <source>
        <dbReference type="Proteomes" id="UP000266273"/>
    </source>
</evidence>
<feature type="transmembrane region" description="Helical" evidence="1">
    <location>
        <begin position="16"/>
        <end position="38"/>
    </location>
</feature>
<dbReference type="Proteomes" id="UP000266273">
    <property type="component" value="Unassembled WGS sequence"/>
</dbReference>
<dbReference type="OrthoDB" id="9797746at2"/>
<protein>
    <submittedName>
        <fullName evidence="3">Putative solute:sodium symporter small subunit</fullName>
    </submittedName>
</protein>
<sequence>MIDHQRQIQWRANSRLAILALVLLGVFFIVLPVVGPLLYDSYVLRFPLGYLLASIGSVVGLVALIYWVAGRQDRLDARYNVTGEY</sequence>
<gene>
    <name evidence="3" type="ORF">BXY53_0273</name>
</gene>
<dbReference type="NCBIfam" id="TIGR03647">
    <property type="entry name" value="Na_symport_sm"/>
    <property type="match status" value="1"/>
</dbReference>
<accession>A0A397QAR8</accession>
<dbReference type="InterPro" id="IPR019886">
    <property type="entry name" value="Na_symporter_ssu"/>
</dbReference>
<dbReference type="AlphaFoldDB" id="A0A397QAR8"/>
<evidence type="ECO:0000259" key="2">
    <source>
        <dbReference type="Pfam" id="PF13937"/>
    </source>
</evidence>
<proteinExistence type="predicted"/>
<comment type="caution">
    <text evidence="3">The sequence shown here is derived from an EMBL/GenBank/DDBJ whole genome shotgun (WGS) entry which is preliminary data.</text>
</comment>
<dbReference type="RefSeq" id="WP_119060149.1">
    <property type="nucleotide sequence ID" value="NZ_QXDF01000001.1"/>
</dbReference>
<reference evidence="3 4" key="1">
    <citation type="submission" date="2018-08" db="EMBL/GenBank/DDBJ databases">
        <title>Genomic Encyclopedia of Archaeal and Bacterial Type Strains, Phase II (KMG-II): from individual species to whole genera.</title>
        <authorList>
            <person name="Goeker M."/>
        </authorList>
    </citation>
    <scope>NUCLEOTIDE SEQUENCE [LARGE SCALE GENOMIC DNA]</scope>
    <source>
        <strain evidence="3 4">DSM 5002</strain>
    </source>
</reference>
<feature type="transmembrane region" description="Helical" evidence="1">
    <location>
        <begin position="50"/>
        <end position="69"/>
    </location>
</feature>
<name>A0A397QAR8_9HYPH</name>
<keyword evidence="1" id="KW-0812">Transmembrane</keyword>
<keyword evidence="1" id="KW-0472">Membrane</keyword>
<dbReference type="EMBL" id="QXDF01000001">
    <property type="protein sequence ID" value="RIA55214.1"/>
    <property type="molecule type" value="Genomic_DNA"/>
</dbReference>
<keyword evidence="1" id="KW-1133">Transmembrane helix</keyword>
<keyword evidence="4" id="KW-1185">Reference proteome</keyword>
<evidence type="ECO:0000313" key="3">
    <source>
        <dbReference type="EMBL" id="RIA55214.1"/>
    </source>
</evidence>
<feature type="domain" description="Sodium symporter small subunit" evidence="2">
    <location>
        <begin position="10"/>
        <end position="81"/>
    </location>
</feature>
<dbReference type="Pfam" id="PF13937">
    <property type="entry name" value="DUF4212"/>
    <property type="match status" value="1"/>
</dbReference>
<evidence type="ECO:0000256" key="1">
    <source>
        <dbReference type="SAM" id="Phobius"/>
    </source>
</evidence>